<evidence type="ECO:0000313" key="2">
    <source>
        <dbReference type="EMBL" id="UUV20633.1"/>
    </source>
</evidence>
<evidence type="ECO:0000259" key="1">
    <source>
        <dbReference type="Pfam" id="PF00534"/>
    </source>
</evidence>
<dbReference type="Pfam" id="PF00534">
    <property type="entry name" value="Glycos_transf_1"/>
    <property type="match status" value="1"/>
</dbReference>
<protein>
    <submittedName>
        <fullName evidence="2">Glycosyltransferase</fullName>
    </submittedName>
</protein>
<dbReference type="EMBL" id="CP102382">
    <property type="protein sequence ID" value="UUV20633.1"/>
    <property type="molecule type" value="Genomic_DNA"/>
</dbReference>
<sequence>MTKTKIYVFCPEIKVPTGGVKQLYKLAELLSNENYDVFLTHGKKNFKNNWFSTKVKFAYYPYLFYKIYKLTRKNKTKYIFKDFFKELFMDKSLPESDSILIYPEIWGDRINTLTSNKYIVYNQNCYYTFNLYPFLKNNTEHSYNNDNFLGFLTVSKDSKEYLNLAFPNQKTERICLGINPTFSFSSKKEKIIAFMPRKLKEDFNQIYHILVNNPHFKDWKWQPIDNCTEDEVAVILQKSAFFLSFNYNEGFGLPPVEAMACGCYVIGYAGNAGNEYFFKKFSTLIPDRNIIEFTKSLLEKVMIFNENPLSLINLGQEASIYVHKTYNLEYEKQSTLNAVNNILKNENPL</sequence>
<gene>
    <name evidence="2" type="ORF">NPX36_09780</name>
</gene>
<dbReference type="RefSeq" id="WP_257498536.1">
    <property type="nucleotide sequence ID" value="NZ_CP102382.1"/>
</dbReference>
<evidence type="ECO:0000313" key="3">
    <source>
        <dbReference type="Proteomes" id="UP001317001"/>
    </source>
</evidence>
<feature type="domain" description="Glycosyl transferase family 1" evidence="1">
    <location>
        <begin position="230"/>
        <end position="297"/>
    </location>
</feature>
<reference evidence="2 3" key="1">
    <citation type="submission" date="2022-08" db="EMBL/GenBank/DDBJ databases">
        <title>Myroides zhujiangensis sp. nov., a novel bacterium isolated from sediment in the Pearl River Estuary.</title>
        <authorList>
            <person name="Cui L."/>
        </authorList>
    </citation>
    <scope>NUCLEOTIDE SEQUENCE [LARGE SCALE GENOMIC DNA]</scope>
    <source>
        <strain evidence="2 3">SCSIO 72103</strain>
    </source>
</reference>
<dbReference type="Proteomes" id="UP001317001">
    <property type="component" value="Chromosome"/>
</dbReference>
<proteinExistence type="predicted"/>
<keyword evidence="3" id="KW-1185">Reference proteome</keyword>
<organism evidence="2 3">
    <name type="scientific">Paenimyroides aestuarii</name>
    <dbReference type="NCBI Taxonomy" id="2968490"/>
    <lineage>
        <taxon>Bacteria</taxon>
        <taxon>Pseudomonadati</taxon>
        <taxon>Bacteroidota</taxon>
        <taxon>Flavobacteriia</taxon>
        <taxon>Flavobacteriales</taxon>
        <taxon>Flavobacteriaceae</taxon>
        <taxon>Paenimyroides</taxon>
    </lineage>
</organism>
<dbReference type="SUPFAM" id="SSF53756">
    <property type="entry name" value="UDP-Glycosyltransferase/glycogen phosphorylase"/>
    <property type="match status" value="1"/>
</dbReference>
<dbReference type="InterPro" id="IPR001296">
    <property type="entry name" value="Glyco_trans_1"/>
</dbReference>
<accession>A0ABY5NPZ8</accession>
<dbReference type="Gene3D" id="3.40.50.2000">
    <property type="entry name" value="Glycogen Phosphorylase B"/>
    <property type="match status" value="1"/>
</dbReference>
<name>A0ABY5NPZ8_9FLAO</name>